<feature type="compositionally biased region" description="Low complexity" evidence="1">
    <location>
        <begin position="245"/>
        <end position="254"/>
    </location>
</feature>
<name>A0A7D8UX05_VANHU</name>
<accession>A0A7D8UX05</accession>
<dbReference type="OrthoDB" id="166134at2759"/>
<reference evidence="2 3" key="1">
    <citation type="journal article" date="2019" name="PLoS Genet.">
        <title>Convergent evolution of linked mating-type loci in basidiomycete fungi.</title>
        <authorList>
            <person name="Sun S."/>
            <person name="Coelho M.A."/>
            <person name="Heitman J."/>
            <person name="Nowrousian M."/>
        </authorList>
    </citation>
    <scope>NUCLEOTIDE SEQUENCE [LARGE SCALE GENOMIC DNA]</scope>
    <source>
        <strain evidence="2 3">CBS 4282</strain>
    </source>
</reference>
<keyword evidence="3" id="KW-1185">Reference proteome</keyword>
<organism evidence="2 3">
    <name type="scientific">Vanrija humicola</name>
    <name type="common">Yeast</name>
    <name type="synonym">Cryptococcus humicola</name>
    <dbReference type="NCBI Taxonomy" id="5417"/>
    <lineage>
        <taxon>Eukaryota</taxon>
        <taxon>Fungi</taxon>
        <taxon>Dikarya</taxon>
        <taxon>Basidiomycota</taxon>
        <taxon>Agaricomycotina</taxon>
        <taxon>Tremellomycetes</taxon>
        <taxon>Trichosporonales</taxon>
        <taxon>Trichosporonaceae</taxon>
        <taxon>Vanrija</taxon>
    </lineage>
</organism>
<feature type="compositionally biased region" description="Low complexity" evidence="1">
    <location>
        <begin position="18"/>
        <end position="37"/>
    </location>
</feature>
<evidence type="ECO:0000256" key="1">
    <source>
        <dbReference type="SAM" id="MobiDB-lite"/>
    </source>
</evidence>
<feature type="region of interest" description="Disordered" evidence="1">
    <location>
        <begin position="87"/>
        <end position="150"/>
    </location>
</feature>
<feature type="region of interest" description="Disordered" evidence="1">
    <location>
        <begin position="189"/>
        <end position="273"/>
    </location>
</feature>
<feature type="compositionally biased region" description="Low complexity" evidence="1">
    <location>
        <begin position="189"/>
        <end position="208"/>
    </location>
</feature>
<proteinExistence type="predicted"/>
<dbReference type="AlphaFoldDB" id="A0A7D8UX05"/>
<feature type="compositionally biased region" description="Polar residues" evidence="1">
    <location>
        <begin position="93"/>
        <end position="104"/>
    </location>
</feature>
<evidence type="ECO:0000313" key="3">
    <source>
        <dbReference type="Proteomes" id="UP000473826"/>
    </source>
</evidence>
<sequence>MQHLAPPASSPGLEPQRSRSQSSASAGGAAQAAAERATQWLSSLAPRGEGRGREFITNTLSGVATVASTVGQEVNGFIAANAAARNGAAGHSRPNSFSASSPPNGTVPVPYARRDSARSPSPSAHTNGGGAGRRIPQPANISRLGGAAQGSALRRSIEALPSPSHQGTARPLPNPALHRRQPIPYLARARAAHGAAARMHTRGRAAPAWPRPPRCRPRARSTRQPQRSGRRACPTRSGSSPAVCATTARQSSRGTARRSRRSATRRRGVSDGDGQSLLICTLTRRCRSGPRV</sequence>
<dbReference type="Proteomes" id="UP000473826">
    <property type="component" value="Unassembled WGS sequence"/>
</dbReference>
<gene>
    <name evidence="2" type="ORF">VHUM_03976</name>
</gene>
<protein>
    <submittedName>
        <fullName evidence="2">Uncharacterized protein</fullName>
    </submittedName>
</protein>
<feature type="region of interest" description="Disordered" evidence="1">
    <location>
        <begin position="1"/>
        <end position="52"/>
    </location>
</feature>
<comment type="caution">
    <text evidence="2">The sequence shown here is derived from an EMBL/GenBank/DDBJ whole genome shotgun (WGS) entry which is preliminary data.</text>
</comment>
<dbReference type="EMBL" id="QKWK01000013">
    <property type="protein sequence ID" value="TXT04893.1"/>
    <property type="molecule type" value="Genomic_DNA"/>
</dbReference>
<feature type="compositionally biased region" description="Basic residues" evidence="1">
    <location>
        <begin position="255"/>
        <end position="267"/>
    </location>
</feature>
<evidence type="ECO:0000313" key="2">
    <source>
        <dbReference type="EMBL" id="TXT04893.1"/>
    </source>
</evidence>